<reference evidence="2" key="1">
    <citation type="submission" date="2023-07" db="EMBL/GenBank/DDBJ databases">
        <title>draft genome sequence of fig (Ficus carica).</title>
        <authorList>
            <person name="Takahashi T."/>
            <person name="Nishimura K."/>
        </authorList>
    </citation>
    <scope>NUCLEOTIDE SEQUENCE</scope>
</reference>
<gene>
    <name evidence="2" type="ORF">TIFTF001_038830</name>
</gene>
<feature type="compositionally biased region" description="Polar residues" evidence="1">
    <location>
        <begin position="70"/>
        <end position="83"/>
    </location>
</feature>
<organism evidence="2 3">
    <name type="scientific">Ficus carica</name>
    <name type="common">Common fig</name>
    <dbReference type="NCBI Taxonomy" id="3494"/>
    <lineage>
        <taxon>Eukaryota</taxon>
        <taxon>Viridiplantae</taxon>
        <taxon>Streptophyta</taxon>
        <taxon>Embryophyta</taxon>
        <taxon>Tracheophyta</taxon>
        <taxon>Spermatophyta</taxon>
        <taxon>Magnoliopsida</taxon>
        <taxon>eudicotyledons</taxon>
        <taxon>Gunneridae</taxon>
        <taxon>Pentapetalae</taxon>
        <taxon>rosids</taxon>
        <taxon>fabids</taxon>
        <taxon>Rosales</taxon>
        <taxon>Moraceae</taxon>
        <taxon>Ficeae</taxon>
        <taxon>Ficus</taxon>
    </lineage>
</organism>
<comment type="caution">
    <text evidence="2">The sequence shown here is derived from an EMBL/GenBank/DDBJ whole genome shotgun (WGS) entry which is preliminary data.</text>
</comment>
<evidence type="ECO:0000256" key="1">
    <source>
        <dbReference type="SAM" id="MobiDB-lite"/>
    </source>
</evidence>
<dbReference type="Proteomes" id="UP001187192">
    <property type="component" value="Unassembled WGS sequence"/>
</dbReference>
<dbReference type="EMBL" id="BTGU01000936">
    <property type="protein sequence ID" value="GMN69785.1"/>
    <property type="molecule type" value="Genomic_DNA"/>
</dbReference>
<feature type="region of interest" description="Disordered" evidence="1">
    <location>
        <begin position="67"/>
        <end position="109"/>
    </location>
</feature>
<protein>
    <submittedName>
        <fullName evidence="2">Uncharacterized protein</fullName>
    </submittedName>
</protein>
<sequence length="145" mass="15821">MPRKPSGETYVWDPAKEKKFLEKLEEYLATIGGASGYGSVTMPDESQSYFDFDASMHNSAYRPVLEEDVTPTTGARHLNNSRSGADAGPLQSRGSSGKRNQRNETDEMTFLAIDGYSTQSAGDNVALLRCSSTSPTYLPPAARCR</sequence>
<keyword evidence="3" id="KW-1185">Reference proteome</keyword>
<evidence type="ECO:0000313" key="3">
    <source>
        <dbReference type="Proteomes" id="UP001187192"/>
    </source>
</evidence>
<accession>A0AA88JDG2</accession>
<name>A0AA88JDG2_FICCA</name>
<evidence type="ECO:0000313" key="2">
    <source>
        <dbReference type="EMBL" id="GMN69785.1"/>
    </source>
</evidence>
<proteinExistence type="predicted"/>
<dbReference type="AlphaFoldDB" id="A0AA88JDG2"/>